<evidence type="ECO:0000259" key="4">
    <source>
        <dbReference type="Pfam" id="PF22725"/>
    </source>
</evidence>
<feature type="domain" description="GFO/IDH/MocA-like oxidoreductase" evidence="4">
    <location>
        <begin position="130"/>
        <end position="247"/>
    </location>
</feature>
<dbReference type="InterPro" id="IPR055170">
    <property type="entry name" value="GFO_IDH_MocA-like_dom"/>
</dbReference>
<dbReference type="GO" id="GO:0016491">
    <property type="term" value="F:oxidoreductase activity"/>
    <property type="evidence" value="ECO:0007669"/>
    <property type="project" value="UniProtKB-KW"/>
</dbReference>
<dbReference type="Gene3D" id="3.40.50.720">
    <property type="entry name" value="NAD(P)-binding Rossmann-like Domain"/>
    <property type="match status" value="1"/>
</dbReference>
<evidence type="ECO:0000256" key="2">
    <source>
        <dbReference type="ARBA" id="ARBA00023002"/>
    </source>
</evidence>
<keyword evidence="2" id="KW-0560">Oxidoreductase</keyword>
<accession>A0A3E3EIW7</accession>
<dbReference type="Proteomes" id="UP000261032">
    <property type="component" value="Unassembled WGS sequence"/>
</dbReference>
<evidence type="ECO:0000313" key="5">
    <source>
        <dbReference type="EMBL" id="RGD87288.1"/>
    </source>
</evidence>
<sequence>MKKLNWGIIGSGVIANEMAQALLDVNGEIYAVGHRDMNKAIDFAMKYKIKNAYGSVEELLNDPDVDVVYIATPHNSHYEIMKQAVAVKKHVLCEKAITVNDRQLEEIVALAKKNNVVVQEAMTIFHMPLYKKLKEMVAAGVIGNVKMIQVNFGSCKEYDVNNRFFSKELAGGALLDIGVYATSFARYFLSSKPNVVITTADYFETGVDEQSGIIMKNQDGQMVVMALTMRAKQPKRGVISGELGYIEINNYPRSNQATITYTKDGHQEVIECGDDKQGLQYEVIDMQDYIINNLGEYELQLTRDVSSLLSQVRTQWGMIYPFE</sequence>
<dbReference type="InterPro" id="IPR036291">
    <property type="entry name" value="NAD(P)-bd_dom_sf"/>
</dbReference>
<reference evidence="5 6" key="1">
    <citation type="submission" date="2018-08" db="EMBL/GenBank/DDBJ databases">
        <title>A genome reference for cultivated species of the human gut microbiota.</title>
        <authorList>
            <person name="Zou Y."/>
            <person name="Xue W."/>
            <person name="Luo G."/>
        </authorList>
    </citation>
    <scope>NUCLEOTIDE SEQUENCE [LARGE SCALE GENOMIC DNA]</scope>
    <source>
        <strain evidence="5 6">OM06-4</strain>
    </source>
</reference>
<dbReference type="PANTHER" id="PTHR22604">
    <property type="entry name" value="OXIDOREDUCTASES"/>
    <property type="match status" value="1"/>
</dbReference>
<comment type="similarity">
    <text evidence="1">Belongs to the Gfo/Idh/MocA family.</text>
</comment>
<dbReference type="SUPFAM" id="SSF51735">
    <property type="entry name" value="NAD(P)-binding Rossmann-fold domains"/>
    <property type="match status" value="1"/>
</dbReference>
<dbReference type="InterPro" id="IPR050984">
    <property type="entry name" value="Gfo/Idh/MocA_domain"/>
</dbReference>
<evidence type="ECO:0000256" key="1">
    <source>
        <dbReference type="ARBA" id="ARBA00010928"/>
    </source>
</evidence>
<name>A0A3E3EIW7_9FIRM</name>
<dbReference type="SUPFAM" id="SSF55347">
    <property type="entry name" value="Glyceraldehyde-3-phosphate dehydrogenase-like, C-terminal domain"/>
    <property type="match status" value="1"/>
</dbReference>
<dbReference type="AlphaFoldDB" id="A0A3E3EIW7"/>
<dbReference type="InterPro" id="IPR000683">
    <property type="entry name" value="Gfo/Idh/MocA-like_OxRdtase_N"/>
</dbReference>
<evidence type="ECO:0000259" key="3">
    <source>
        <dbReference type="Pfam" id="PF01408"/>
    </source>
</evidence>
<dbReference type="PANTHER" id="PTHR22604:SF105">
    <property type="entry name" value="TRANS-1,2-DIHYDROBENZENE-1,2-DIOL DEHYDROGENASE"/>
    <property type="match status" value="1"/>
</dbReference>
<dbReference type="EMBL" id="QUSL01000001">
    <property type="protein sequence ID" value="RGD87288.1"/>
    <property type="molecule type" value="Genomic_DNA"/>
</dbReference>
<feature type="domain" description="Gfo/Idh/MocA-like oxidoreductase N-terminal" evidence="3">
    <location>
        <begin position="4"/>
        <end position="120"/>
    </location>
</feature>
<dbReference type="Pfam" id="PF22725">
    <property type="entry name" value="GFO_IDH_MocA_C3"/>
    <property type="match status" value="1"/>
</dbReference>
<dbReference type="RefSeq" id="WP_117580188.1">
    <property type="nucleotide sequence ID" value="NZ_QUSL01000001.1"/>
</dbReference>
<comment type="caution">
    <text evidence="5">The sequence shown here is derived from an EMBL/GenBank/DDBJ whole genome shotgun (WGS) entry which is preliminary data.</text>
</comment>
<gene>
    <name evidence="5" type="ORF">DXB93_01075</name>
</gene>
<proteinExistence type="inferred from homology"/>
<evidence type="ECO:0000313" key="6">
    <source>
        <dbReference type="Proteomes" id="UP000261032"/>
    </source>
</evidence>
<dbReference type="Gene3D" id="3.30.360.10">
    <property type="entry name" value="Dihydrodipicolinate Reductase, domain 2"/>
    <property type="match status" value="1"/>
</dbReference>
<organism evidence="5 6">
    <name type="scientific">Thomasclavelia ramosa</name>
    <dbReference type="NCBI Taxonomy" id="1547"/>
    <lineage>
        <taxon>Bacteria</taxon>
        <taxon>Bacillati</taxon>
        <taxon>Bacillota</taxon>
        <taxon>Erysipelotrichia</taxon>
        <taxon>Erysipelotrichales</taxon>
        <taxon>Coprobacillaceae</taxon>
        <taxon>Thomasclavelia</taxon>
    </lineage>
</organism>
<protein>
    <submittedName>
        <fullName evidence="5">Gfo/Idh/MocA family oxidoreductase</fullName>
    </submittedName>
</protein>
<dbReference type="Pfam" id="PF01408">
    <property type="entry name" value="GFO_IDH_MocA"/>
    <property type="match status" value="1"/>
</dbReference>
<dbReference type="GO" id="GO:0000166">
    <property type="term" value="F:nucleotide binding"/>
    <property type="evidence" value="ECO:0007669"/>
    <property type="project" value="InterPro"/>
</dbReference>